<evidence type="ECO:0000256" key="1">
    <source>
        <dbReference type="SAM" id="Phobius"/>
    </source>
</evidence>
<keyword evidence="1" id="KW-0812">Transmembrane</keyword>
<name>A0A2Z5ZN12_9PROT</name>
<feature type="transmembrane region" description="Helical" evidence="1">
    <location>
        <begin position="14"/>
        <end position="35"/>
    </location>
</feature>
<accession>A0A2Z5ZN12</accession>
<gene>
    <name evidence="2" type="ORF">AcetOrient_orf04910</name>
</gene>
<organism evidence="2 3">
    <name type="scientific">Acetobacter orientalis</name>
    <dbReference type="NCBI Taxonomy" id="146474"/>
    <lineage>
        <taxon>Bacteria</taxon>
        <taxon>Pseudomonadati</taxon>
        <taxon>Pseudomonadota</taxon>
        <taxon>Alphaproteobacteria</taxon>
        <taxon>Acetobacterales</taxon>
        <taxon>Acetobacteraceae</taxon>
        <taxon>Acetobacter</taxon>
    </lineage>
</organism>
<dbReference type="AlphaFoldDB" id="A0A2Z5ZN12"/>
<keyword evidence="1" id="KW-0472">Membrane</keyword>
<evidence type="ECO:0000313" key="2">
    <source>
        <dbReference type="EMBL" id="BBC81597.1"/>
    </source>
</evidence>
<reference evidence="2 3" key="1">
    <citation type="submission" date="2018-02" db="EMBL/GenBank/DDBJ databases">
        <title>Acetobacter orientalis genome.</title>
        <authorList>
            <person name="Nakashima N."/>
            <person name="Tamura T."/>
        </authorList>
    </citation>
    <scope>NUCLEOTIDE SEQUENCE [LARGE SCALE GENOMIC DNA]</scope>
    <source>
        <strain evidence="2 3">FAN1</strain>
    </source>
</reference>
<dbReference type="EMBL" id="AP018515">
    <property type="protein sequence ID" value="BBC81597.1"/>
    <property type="molecule type" value="Genomic_DNA"/>
</dbReference>
<protein>
    <submittedName>
        <fullName evidence="2">Uncharacterized protein</fullName>
    </submittedName>
</protein>
<keyword evidence="1" id="KW-1133">Transmembrane helix</keyword>
<sequence>MIEKLSRWGGVASALAYAVFRSCACVVAVSGLLNYKNISDFQSWKGVLGIKNE</sequence>
<dbReference type="KEGG" id="aot:AcetOri_orf04910"/>
<proteinExistence type="predicted"/>
<evidence type="ECO:0000313" key="3">
    <source>
        <dbReference type="Proteomes" id="UP000270034"/>
    </source>
</evidence>
<dbReference type="Proteomes" id="UP000270034">
    <property type="component" value="Chromosome"/>
</dbReference>